<feature type="signal peptide" evidence="1">
    <location>
        <begin position="1"/>
        <end position="26"/>
    </location>
</feature>
<keyword evidence="1" id="KW-0732">Signal</keyword>
<dbReference type="SMART" id="SM00900">
    <property type="entry name" value="FMN_bind"/>
    <property type="match status" value="2"/>
</dbReference>
<dbReference type="EMBL" id="CP029684">
    <property type="protein sequence ID" value="QAS70504.1"/>
    <property type="molecule type" value="Genomic_DNA"/>
</dbReference>
<evidence type="ECO:0000256" key="1">
    <source>
        <dbReference type="SAM" id="SignalP"/>
    </source>
</evidence>
<feature type="domain" description="FMN-binding" evidence="2">
    <location>
        <begin position="190"/>
        <end position="285"/>
    </location>
</feature>
<sequence length="302" mass="32608">MKVSKTLKGIALTSAALMSLSSFTIAAPAILPSASVMAWAAKTAKETAGKKLKNGTYKLVETGYAHGYRVKMSMKVKAGKIASTKYDYVNKKGKSKKSDTAYEKSMKKVSGVGPKEYIPKLQKSWKKAGADVATIDTVTGATESSWTVKNYAQQLVQAAQAGNHKTIKIDNTAALKDGTYQLAEQNYAHGYRIVFSITVADGKLTKSNFDYVDKNGKSKQSDTAYEKSMKKVSGVGPQEYIPKLNQELIKAYNAKESSAVVDTVSGATESSATFIIYAQQLLNRAQAGDTQTLKVSNIVYSD</sequence>
<dbReference type="NCBIfam" id="NF041941">
    <property type="entry name" value="lipo_FMN_PplA"/>
    <property type="match status" value="1"/>
</dbReference>
<evidence type="ECO:0000313" key="6">
    <source>
        <dbReference type="Proteomes" id="UP001167919"/>
    </source>
</evidence>
<reference evidence="4 5" key="1">
    <citation type="journal article" date="2019" name="Syst. Appl. Microbiol.">
        <title>Oenococcus sicerae sp. nov., isolated from French cider.</title>
        <authorList>
            <person name="Cousin F.J."/>
            <person name="Le Guellec R."/>
            <person name="Chagnot C."/>
            <person name="Goux D."/>
            <person name="Dalmasso M."/>
            <person name="Laplace J.M."/>
            <person name="Cretenet M."/>
        </authorList>
    </citation>
    <scope>NUCLEOTIDE SEQUENCE [LARGE SCALE GENOMIC DNA]</scope>
    <source>
        <strain evidence="4 5">UCMA 15228</strain>
    </source>
</reference>
<dbReference type="GO" id="GO:0010181">
    <property type="term" value="F:FMN binding"/>
    <property type="evidence" value="ECO:0007669"/>
    <property type="project" value="InterPro"/>
</dbReference>
<dbReference type="Proteomes" id="UP000286907">
    <property type="component" value="Chromosome"/>
</dbReference>
<dbReference type="InterPro" id="IPR049652">
    <property type="entry name" value="PplA-like"/>
</dbReference>
<dbReference type="InterPro" id="IPR007329">
    <property type="entry name" value="FMN-bd"/>
</dbReference>
<reference evidence="4" key="3">
    <citation type="submission" date="2020-01" db="EMBL/GenBank/DDBJ databases">
        <authorList>
            <person name="Cousin F.J."/>
            <person name="Le Guellec R."/>
            <person name="Cretenet M."/>
        </authorList>
    </citation>
    <scope>NUCLEOTIDE SEQUENCE</scope>
    <source>
        <strain evidence="4">UCMA 15228</strain>
    </source>
</reference>
<dbReference type="AlphaFoldDB" id="A0AAJ1RA57"/>
<dbReference type="GO" id="GO:0016020">
    <property type="term" value="C:membrane"/>
    <property type="evidence" value="ECO:0007669"/>
    <property type="project" value="InterPro"/>
</dbReference>
<evidence type="ECO:0000313" key="5">
    <source>
        <dbReference type="Proteomes" id="UP000286907"/>
    </source>
</evidence>
<evidence type="ECO:0000313" key="4">
    <source>
        <dbReference type="EMBL" id="QAS70504.1"/>
    </source>
</evidence>
<dbReference type="Gene3D" id="3.90.1010.20">
    <property type="match status" value="2"/>
</dbReference>
<protein>
    <submittedName>
        <fullName evidence="3">FMN-binding protein</fullName>
    </submittedName>
</protein>
<accession>A0AAJ1RA57</accession>
<feature type="chain" id="PRO_5042538707" evidence="1">
    <location>
        <begin position="27"/>
        <end position="302"/>
    </location>
</feature>
<evidence type="ECO:0000259" key="2">
    <source>
        <dbReference type="SMART" id="SM00900"/>
    </source>
</evidence>
<organism evidence="3 6">
    <name type="scientific">Oenococcus sicerae</name>
    <dbReference type="NCBI Taxonomy" id="2203724"/>
    <lineage>
        <taxon>Bacteria</taxon>
        <taxon>Bacillati</taxon>
        <taxon>Bacillota</taxon>
        <taxon>Bacilli</taxon>
        <taxon>Lactobacillales</taxon>
        <taxon>Lactobacillaceae</taxon>
        <taxon>Oenococcus</taxon>
    </lineage>
</organism>
<dbReference type="Proteomes" id="UP001167919">
    <property type="component" value="Unassembled WGS sequence"/>
</dbReference>
<dbReference type="RefSeq" id="WP_128687123.1">
    <property type="nucleotide sequence ID" value="NZ_CP029684.2"/>
</dbReference>
<feature type="domain" description="FMN-binding" evidence="2">
    <location>
        <begin position="67"/>
        <end position="159"/>
    </location>
</feature>
<proteinExistence type="predicted"/>
<gene>
    <name evidence="4" type="ORF">DLJ48_08205</name>
    <name evidence="3" type="ORF">EVC35_02205</name>
</gene>
<keyword evidence="5" id="KW-1185">Reference proteome</keyword>
<reference evidence="3" key="2">
    <citation type="submission" date="2019-01" db="EMBL/GenBank/DDBJ databases">
        <title>Oenococcus sicerae UCMA17102.</title>
        <authorList>
            <person name="Cousin F.J."/>
            <person name="Le Guellec R."/>
            <person name="Cretenet M."/>
        </authorList>
    </citation>
    <scope>NUCLEOTIDE SEQUENCE</scope>
    <source>
        <strain evidence="3">UCMA17102</strain>
    </source>
</reference>
<evidence type="ECO:0000313" key="3">
    <source>
        <dbReference type="EMBL" id="MDN6899818.1"/>
    </source>
</evidence>
<name>A0AAJ1RA57_9LACO</name>
<dbReference type="EMBL" id="SDWY01000001">
    <property type="protein sequence ID" value="MDN6899818.1"/>
    <property type="molecule type" value="Genomic_DNA"/>
</dbReference>
<dbReference type="Pfam" id="PF04205">
    <property type="entry name" value="FMN_bind"/>
    <property type="match status" value="1"/>
</dbReference>